<keyword evidence="2" id="KW-0472">Membrane</keyword>
<feature type="region of interest" description="Disordered" evidence="1">
    <location>
        <begin position="69"/>
        <end position="100"/>
    </location>
</feature>
<reference evidence="3 4" key="1">
    <citation type="submission" date="2024-09" db="EMBL/GenBank/DDBJ databases">
        <authorList>
            <person name="Sun Q."/>
            <person name="Mori K."/>
        </authorList>
    </citation>
    <scope>NUCLEOTIDE SEQUENCE [LARGE SCALE GENOMIC DNA]</scope>
    <source>
        <strain evidence="3 4">JCM 9626</strain>
    </source>
</reference>
<keyword evidence="4" id="KW-1185">Reference proteome</keyword>
<comment type="caution">
    <text evidence="3">The sequence shown here is derived from an EMBL/GenBank/DDBJ whole genome shotgun (WGS) entry which is preliminary data.</text>
</comment>
<sequence length="484" mass="49928">MTDDPESEPAADDPRVGALTRASRTIDVAPFDAARVVRAARARRRRDRTIISSVLAVAIIVAGVSVATAGSSRTHPGSVDAADRSGMSETPPVPGPATGSKWVGMNSLVVAVPVDWPVVNSPCGDGSPGVVLNGSDAAIDCYGHDTEVASVRLIALDASSGSPREGTDCDGSARPTCRAAKNFPDQGVRVQVQSTSHDALEQTERILDTARVLPDGWTTVPFGQWNDTPMARTAVLEGAGFAVDDSLIAHVVAQPVRTEPDAGSPIRVGDTITLLPQQSPATDELDVSMVDRASSDDSDLAPGSARWHGTRGTVAYTTTAVYDGCPPVAARASMAGSVLDLSLSESAFPDAGFCSGFSASHAVFSISGLIEAPTELQVTQDGRTRTVPIEPEKGPEPGSQAPSAGPLCPDGVATGQERWVGRHTPPAGVSLAEALARYPGAVVAPRESDDEALATVGTGGQTTRVIALTRWANGSWAVTSVVTC</sequence>
<feature type="region of interest" description="Disordered" evidence="1">
    <location>
        <begin position="378"/>
        <end position="410"/>
    </location>
</feature>
<organism evidence="3 4">
    <name type="scientific">Nocardioides plantarum</name>
    <dbReference type="NCBI Taxonomy" id="29299"/>
    <lineage>
        <taxon>Bacteria</taxon>
        <taxon>Bacillati</taxon>
        <taxon>Actinomycetota</taxon>
        <taxon>Actinomycetes</taxon>
        <taxon>Propionibacteriales</taxon>
        <taxon>Nocardioidaceae</taxon>
        <taxon>Nocardioides</taxon>
    </lineage>
</organism>
<name>A0ABV5KAC2_9ACTN</name>
<accession>A0ABV5KAC2</accession>
<protein>
    <recommendedName>
        <fullName evidence="5">PASTA domain-containing protein</fullName>
    </recommendedName>
</protein>
<evidence type="ECO:0000313" key="4">
    <source>
        <dbReference type="Proteomes" id="UP001589750"/>
    </source>
</evidence>
<evidence type="ECO:0000256" key="2">
    <source>
        <dbReference type="SAM" id="Phobius"/>
    </source>
</evidence>
<evidence type="ECO:0000313" key="3">
    <source>
        <dbReference type="EMBL" id="MFB9313048.1"/>
    </source>
</evidence>
<keyword evidence="2" id="KW-1133">Transmembrane helix</keyword>
<keyword evidence="2" id="KW-0812">Transmembrane</keyword>
<dbReference type="Proteomes" id="UP001589750">
    <property type="component" value="Unassembled WGS sequence"/>
</dbReference>
<evidence type="ECO:0000256" key="1">
    <source>
        <dbReference type="SAM" id="MobiDB-lite"/>
    </source>
</evidence>
<dbReference type="RefSeq" id="WP_140011208.1">
    <property type="nucleotide sequence ID" value="NZ_JBHMDG010000011.1"/>
</dbReference>
<proteinExistence type="predicted"/>
<gene>
    <name evidence="3" type="ORF">ACFFRI_08335</name>
</gene>
<feature type="transmembrane region" description="Helical" evidence="2">
    <location>
        <begin position="50"/>
        <end position="70"/>
    </location>
</feature>
<dbReference type="EMBL" id="JBHMDG010000011">
    <property type="protein sequence ID" value="MFB9313048.1"/>
    <property type="molecule type" value="Genomic_DNA"/>
</dbReference>
<evidence type="ECO:0008006" key="5">
    <source>
        <dbReference type="Google" id="ProtNLM"/>
    </source>
</evidence>